<organism evidence="9 10">
    <name type="scientific">Exophiala viscosa</name>
    <dbReference type="NCBI Taxonomy" id="2486360"/>
    <lineage>
        <taxon>Eukaryota</taxon>
        <taxon>Fungi</taxon>
        <taxon>Dikarya</taxon>
        <taxon>Ascomycota</taxon>
        <taxon>Pezizomycotina</taxon>
        <taxon>Eurotiomycetes</taxon>
        <taxon>Chaetothyriomycetidae</taxon>
        <taxon>Chaetothyriales</taxon>
        <taxon>Herpotrichiellaceae</taxon>
        <taxon>Exophiala</taxon>
    </lineage>
</organism>
<sequence>MSSYRGRTGPNFSEYLNNLNTLASPYEQDNFSPEEFELNQDLAMFTNTDFTHFDIPPLAEDGSFRFEMNENKNNPATKYEDILPSSDAVHNYPPPPVETSVAESTQYYATYNTPIQPAPAQGFSNVENLGSSTAAPSATVGQVSRRKGESVDSNLNGEEQSRMVAEEDKRRRNTAASARFRIKKKQREQALENTVKDVQDRNAKLEARLNQLEMENKWLKELITEKNGLQSKEEMAAAYRQYHKESEERDLKETKHTTGVGTQ</sequence>
<feature type="compositionally biased region" description="Polar residues" evidence="7">
    <location>
        <begin position="122"/>
        <end position="142"/>
    </location>
</feature>
<dbReference type="PANTHER" id="PTHR13044:SF14">
    <property type="entry name" value="CRYPTOCEPHAL, ISOFORM A"/>
    <property type="match status" value="1"/>
</dbReference>
<feature type="compositionally biased region" description="Basic and acidic residues" evidence="7">
    <location>
        <begin position="242"/>
        <end position="256"/>
    </location>
</feature>
<evidence type="ECO:0000256" key="1">
    <source>
        <dbReference type="ARBA" id="ARBA00004123"/>
    </source>
</evidence>
<keyword evidence="6" id="KW-0175">Coiled coil</keyword>
<feature type="compositionally biased region" description="Basic and acidic residues" evidence="7">
    <location>
        <begin position="159"/>
        <end position="170"/>
    </location>
</feature>
<evidence type="ECO:0000256" key="5">
    <source>
        <dbReference type="ARBA" id="ARBA00023242"/>
    </source>
</evidence>
<keyword evidence="2" id="KW-0805">Transcription regulation</keyword>
<evidence type="ECO:0000256" key="7">
    <source>
        <dbReference type="SAM" id="MobiDB-lite"/>
    </source>
</evidence>
<accession>A0AAN6DWC2</accession>
<proteinExistence type="predicted"/>
<dbReference type="CDD" id="cd14705">
    <property type="entry name" value="bZIP_Zip1"/>
    <property type="match status" value="1"/>
</dbReference>
<feature type="domain" description="BZIP" evidence="8">
    <location>
        <begin position="167"/>
        <end position="226"/>
    </location>
</feature>
<dbReference type="Gene3D" id="1.20.5.170">
    <property type="match status" value="1"/>
</dbReference>
<evidence type="ECO:0000256" key="2">
    <source>
        <dbReference type="ARBA" id="ARBA00023015"/>
    </source>
</evidence>
<feature type="coiled-coil region" evidence="6">
    <location>
        <begin position="188"/>
        <end position="222"/>
    </location>
</feature>
<dbReference type="Proteomes" id="UP001203852">
    <property type="component" value="Unassembled WGS sequence"/>
</dbReference>
<evidence type="ECO:0000259" key="8">
    <source>
        <dbReference type="PROSITE" id="PS50217"/>
    </source>
</evidence>
<dbReference type="FunFam" id="1.20.5.170:FF:000075">
    <property type="entry name" value="BZIP transcription factor (MetR)"/>
    <property type="match status" value="1"/>
</dbReference>
<dbReference type="Pfam" id="PF07716">
    <property type="entry name" value="bZIP_2"/>
    <property type="match status" value="1"/>
</dbReference>
<keyword evidence="5" id="KW-0539">Nucleus</keyword>
<feature type="region of interest" description="Disordered" evidence="7">
    <location>
        <begin position="122"/>
        <end position="174"/>
    </location>
</feature>
<dbReference type="GO" id="GO:0005634">
    <property type="term" value="C:nucleus"/>
    <property type="evidence" value="ECO:0007669"/>
    <property type="project" value="UniProtKB-SubCell"/>
</dbReference>
<name>A0AAN6DWC2_9EURO</name>
<evidence type="ECO:0000256" key="4">
    <source>
        <dbReference type="ARBA" id="ARBA00023163"/>
    </source>
</evidence>
<dbReference type="SMART" id="SM00338">
    <property type="entry name" value="BRLZ"/>
    <property type="match status" value="1"/>
</dbReference>
<dbReference type="SUPFAM" id="SSF57959">
    <property type="entry name" value="Leucine zipper domain"/>
    <property type="match status" value="1"/>
</dbReference>
<dbReference type="InterPro" id="IPR004827">
    <property type="entry name" value="bZIP"/>
</dbReference>
<keyword evidence="10" id="KW-1185">Reference proteome</keyword>
<protein>
    <recommendedName>
        <fullName evidence="8">BZIP domain-containing protein</fullName>
    </recommendedName>
</protein>
<dbReference type="GO" id="GO:0001228">
    <property type="term" value="F:DNA-binding transcription activator activity, RNA polymerase II-specific"/>
    <property type="evidence" value="ECO:0007669"/>
    <property type="project" value="TreeGrafter"/>
</dbReference>
<evidence type="ECO:0000256" key="3">
    <source>
        <dbReference type="ARBA" id="ARBA00023125"/>
    </source>
</evidence>
<feature type="region of interest" description="Disordered" evidence="7">
    <location>
        <begin position="237"/>
        <end position="263"/>
    </location>
</feature>
<comment type="caution">
    <text evidence="9">The sequence shown here is derived from an EMBL/GenBank/DDBJ whole genome shotgun (WGS) entry which is preliminary data.</text>
</comment>
<dbReference type="AlphaFoldDB" id="A0AAN6DWC2"/>
<keyword evidence="4" id="KW-0804">Transcription</keyword>
<reference evidence="9" key="1">
    <citation type="journal article" date="2022" name="bioRxiv">
        <title>Deciphering the potential niche of two novel black yeast fungi from a biological soil crust based on their genomes, phenotypes, and melanin regulation.</title>
        <authorList>
            <consortium name="DOE Joint Genome Institute"/>
            <person name="Carr E.C."/>
            <person name="Barton Q."/>
            <person name="Grambo S."/>
            <person name="Sullivan M."/>
            <person name="Renfro C.M."/>
            <person name="Kuo A."/>
            <person name="Pangilinan J."/>
            <person name="Lipzen A."/>
            <person name="Keymanesh K."/>
            <person name="Savage E."/>
            <person name="Barry K."/>
            <person name="Grigoriev I.V."/>
            <person name="Riekhof W.R."/>
            <person name="Harris S.S."/>
        </authorList>
    </citation>
    <scope>NUCLEOTIDE SEQUENCE</scope>
    <source>
        <strain evidence="9">JF 03-4F</strain>
    </source>
</reference>
<dbReference type="PANTHER" id="PTHR13044">
    <property type="entry name" value="ACTIVATING TRANSCRIPTION FACTOR ATF 4/5"/>
    <property type="match status" value="1"/>
</dbReference>
<keyword evidence="3" id="KW-0238">DNA-binding</keyword>
<evidence type="ECO:0000313" key="10">
    <source>
        <dbReference type="Proteomes" id="UP001203852"/>
    </source>
</evidence>
<gene>
    <name evidence="9" type="ORF">EDD36DRAFT_419471</name>
</gene>
<evidence type="ECO:0000313" key="9">
    <source>
        <dbReference type="EMBL" id="KAI1613333.1"/>
    </source>
</evidence>
<dbReference type="InterPro" id="IPR046347">
    <property type="entry name" value="bZIP_sf"/>
</dbReference>
<dbReference type="EMBL" id="MU404354">
    <property type="protein sequence ID" value="KAI1613333.1"/>
    <property type="molecule type" value="Genomic_DNA"/>
</dbReference>
<comment type="subcellular location">
    <subcellularLocation>
        <location evidence="1">Nucleus</location>
    </subcellularLocation>
</comment>
<dbReference type="PROSITE" id="PS00036">
    <property type="entry name" value="BZIP_BASIC"/>
    <property type="match status" value="1"/>
</dbReference>
<dbReference type="GO" id="GO:0000977">
    <property type="term" value="F:RNA polymerase II transcription regulatory region sequence-specific DNA binding"/>
    <property type="evidence" value="ECO:0007669"/>
    <property type="project" value="TreeGrafter"/>
</dbReference>
<dbReference type="PROSITE" id="PS50217">
    <property type="entry name" value="BZIP"/>
    <property type="match status" value="1"/>
</dbReference>
<evidence type="ECO:0000256" key="6">
    <source>
        <dbReference type="SAM" id="Coils"/>
    </source>
</evidence>